<keyword evidence="1" id="KW-1185">Reference proteome</keyword>
<dbReference type="RefSeq" id="XP_022776967.1">
    <property type="nucleotide sequence ID" value="XM_022921232.1"/>
</dbReference>
<dbReference type="GeneID" id="111318390"/>
<evidence type="ECO:0000313" key="1">
    <source>
        <dbReference type="Proteomes" id="UP000515121"/>
    </source>
</evidence>
<dbReference type="PANTHER" id="PTHR47294:SF6">
    <property type="entry name" value="HMA DOMAIN-CONTAINING PROTEIN"/>
    <property type="match status" value="1"/>
</dbReference>
<dbReference type="Proteomes" id="UP000515121">
    <property type="component" value="Unplaced"/>
</dbReference>
<organism evidence="1 2">
    <name type="scientific">Durio zibethinus</name>
    <name type="common">Durian</name>
    <dbReference type="NCBI Taxonomy" id="66656"/>
    <lineage>
        <taxon>Eukaryota</taxon>
        <taxon>Viridiplantae</taxon>
        <taxon>Streptophyta</taxon>
        <taxon>Embryophyta</taxon>
        <taxon>Tracheophyta</taxon>
        <taxon>Spermatophyta</taxon>
        <taxon>Magnoliopsida</taxon>
        <taxon>eudicotyledons</taxon>
        <taxon>Gunneridae</taxon>
        <taxon>Pentapetalae</taxon>
        <taxon>rosids</taxon>
        <taxon>malvids</taxon>
        <taxon>Malvales</taxon>
        <taxon>Malvaceae</taxon>
        <taxon>Helicteroideae</taxon>
        <taxon>Durio</taxon>
    </lineage>
</organism>
<sequence>MVLPGLAKKEVRRVEFNKPKSLLLPGTSLASVESLSMPLVHEVVLAADIRCAGCQRRIADIMSRMSETDSVLVNVLEKKVTLTCTYPGIVKLPSRQVPVIYRNPVSTMAMIKRFFRSSRR</sequence>
<name>A0A6P6BIM8_DURZI</name>
<gene>
    <name evidence="2" type="primary">LOC111318390</name>
</gene>
<protein>
    <submittedName>
        <fullName evidence="2">Uncharacterized protein LOC111318390 isoform X1</fullName>
    </submittedName>
</protein>
<proteinExistence type="predicted"/>
<evidence type="ECO:0000313" key="2">
    <source>
        <dbReference type="RefSeq" id="XP_022776967.1"/>
    </source>
</evidence>
<accession>A0A6P6BIM8</accession>
<dbReference type="AlphaFoldDB" id="A0A6P6BIM8"/>
<reference evidence="2" key="1">
    <citation type="submission" date="2025-08" db="UniProtKB">
        <authorList>
            <consortium name="RefSeq"/>
        </authorList>
    </citation>
    <scope>IDENTIFICATION</scope>
    <source>
        <tissue evidence="2">Fruit stalk</tissue>
    </source>
</reference>
<dbReference type="OrthoDB" id="1649273at2759"/>
<dbReference type="PANTHER" id="PTHR47294">
    <property type="entry name" value="OS08G0431150 PROTEIN"/>
    <property type="match status" value="1"/>
</dbReference>
<dbReference type="SUPFAM" id="SSF55008">
    <property type="entry name" value="HMA, heavy metal-associated domain"/>
    <property type="match status" value="1"/>
</dbReference>
<dbReference type="Gene3D" id="3.30.70.100">
    <property type="match status" value="1"/>
</dbReference>
<dbReference type="InterPro" id="IPR036163">
    <property type="entry name" value="HMA_dom_sf"/>
</dbReference>
<dbReference type="GO" id="GO:0046872">
    <property type="term" value="F:metal ion binding"/>
    <property type="evidence" value="ECO:0007669"/>
    <property type="project" value="InterPro"/>
</dbReference>
<dbReference type="KEGG" id="dzi:111318390"/>